<evidence type="ECO:0000313" key="3">
    <source>
        <dbReference type="Proteomes" id="UP000236291"/>
    </source>
</evidence>
<sequence>MNASPCESVPDDVKVQMWEICKDLQVKLNKKTADDDTEIGRGKRPAEEGDKATSANLFKKRG</sequence>
<comment type="caution">
    <text evidence="2">The sequence shown here is derived from an EMBL/GenBank/DDBJ whole genome shotgun (WGS) entry which is preliminary data.</text>
</comment>
<dbReference type="Proteomes" id="UP000236291">
    <property type="component" value="Unassembled WGS sequence"/>
</dbReference>
<gene>
    <name evidence="2" type="ORF">L195_g063173</name>
</gene>
<proteinExistence type="predicted"/>
<dbReference type="AlphaFoldDB" id="A0A2K3KKB1"/>
<organism evidence="2 3">
    <name type="scientific">Trifolium pratense</name>
    <name type="common">Red clover</name>
    <dbReference type="NCBI Taxonomy" id="57577"/>
    <lineage>
        <taxon>Eukaryota</taxon>
        <taxon>Viridiplantae</taxon>
        <taxon>Streptophyta</taxon>
        <taxon>Embryophyta</taxon>
        <taxon>Tracheophyta</taxon>
        <taxon>Spermatophyta</taxon>
        <taxon>Magnoliopsida</taxon>
        <taxon>eudicotyledons</taxon>
        <taxon>Gunneridae</taxon>
        <taxon>Pentapetalae</taxon>
        <taxon>rosids</taxon>
        <taxon>fabids</taxon>
        <taxon>Fabales</taxon>
        <taxon>Fabaceae</taxon>
        <taxon>Papilionoideae</taxon>
        <taxon>50 kb inversion clade</taxon>
        <taxon>NPAAA clade</taxon>
        <taxon>Hologalegina</taxon>
        <taxon>IRL clade</taxon>
        <taxon>Trifolieae</taxon>
        <taxon>Trifolium</taxon>
    </lineage>
</organism>
<feature type="compositionally biased region" description="Basic and acidic residues" evidence="1">
    <location>
        <begin position="31"/>
        <end position="51"/>
    </location>
</feature>
<reference evidence="2 3" key="1">
    <citation type="journal article" date="2014" name="Am. J. Bot.">
        <title>Genome assembly and annotation for red clover (Trifolium pratense; Fabaceae).</title>
        <authorList>
            <person name="Istvanek J."/>
            <person name="Jaros M."/>
            <person name="Krenek A."/>
            <person name="Repkova J."/>
        </authorList>
    </citation>
    <scope>NUCLEOTIDE SEQUENCE [LARGE SCALE GENOMIC DNA]</scope>
    <source>
        <strain evidence="3">cv. Tatra</strain>
        <tissue evidence="2">Young leaves</tissue>
    </source>
</reference>
<evidence type="ECO:0000313" key="2">
    <source>
        <dbReference type="EMBL" id="PNX66699.1"/>
    </source>
</evidence>
<feature type="non-terminal residue" evidence="2">
    <location>
        <position position="62"/>
    </location>
</feature>
<evidence type="ECO:0000256" key="1">
    <source>
        <dbReference type="SAM" id="MobiDB-lite"/>
    </source>
</evidence>
<name>A0A2K3KKB1_TRIPR</name>
<protein>
    <submittedName>
        <fullName evidence="2">Uncharacterized protein</fullName>
    </submittedName>
</protein>
<feature type="region of interest" description="Disordered" evidence="1">
    <location>
        <begin position="31"/>
        <end position="62"/>
    </location>
</feature>
<accession>A0A2K3KKB1</accession>
<reference evidence="2 3" key="2">
    <citation type="journal article" date="2017" name="Front. Plant Sci.">
        <title>Gene Classification and Mining of Molecular Markers Useful in Red Clover (Trifolium pratense) Breeding.</title>
        <authorList>
            <person name="Istvanek J."/>
            <person name="Dluhosova J."/>
            <person name="Dluhos P."/>
            <person name="Patkova L."/>
            <person name="Nedelnik J."/>
            <person name="Repkova J."/>
        </authorList>
    </citation>
    <scope>NUCLEOTIDE SEQUENCE [LARGE SCALE GENOMIC DNA]</scope>
    <source>
        <strain evidence="3">cv. Tatra</strain>
        <tissue evidence="2">Young leaves</tissue>
    </source>
</reference>
<dbReference type="EMBL" id="ASHM01197363">
    <property type="protein sequence ID" value="PNX66699.1"/>
    <property type="molecule type" value="Genomic_DNA"/>
</dbReference>